<gene>
    <name evidence="5" type="ORF">FB559_5241</name>
</gene>
<accession>A0A543CR27</accession>
<dbReference type="SUPFAM" id="SSF47413">
    <property type="entry name" value="lambda repressor-like DNA-binding domains"/>
    <property type="match status" value="1"/>
</dbReference>
<dbReference type="Pfam" id="PF00356">
    <property type="entry name" value="LacI"/>
    <property type="match status" value="1"/>
</dbReference>
<evidence type="ECO:0000313" key="6">
    <source>
        <dbReference type="Proteomes" id="UP000316096"/>
    </source>
</evidence>
<dbReference type="InterPro" id="IPR010982">
    <property type="entry name" value="Lambda_DNA-bd_dom_sf"/>
</dbReference>
<dbReference type="SMART" id="SM00354">
    <property type="entry name" value="HTH_LACI"/>
    <property type="match status" value="1"/>
</dbReference>
<sequence>MERVTLQTIADRVGVSRTTVSNAFSRPDQLKEELRQRIMEVAEELDYPGPNPAARTLRRGRAGVIGVVFTEALSYAFADSYAVGFLRGLARVAEQSGTGLHLIGWPSPGVAEEVIGDAVVDGFCLFSPEGHPLVETVLRRRLPVVTVDHPYVPGVPFVGIEDRIAAREVAAHLLGLGHRRIAIVAAQPLAAQAEARTRPVTEEWLDVDLAGEHRFGAGRARLAGYHDACLKAGLAWEDVPIHRTTNDREIARRAAEHLLDLRPRPTAVIAATDEIAFGVMDVAAQRGIDIPGELSVVGFDDVPAADPAGLTTVRQPITAKGTTAGRLLLEPSRHDPAPCVLMDHRLVIRRTTAPPGDPSS</sequence>
<dbReference type="RefSeq" id="WP_185792399.1">
    <property type="nucleotide sequence ID" value="NZ_VFOZ01000001.1"/>
</dbReference>
<keyword evidence="2" id="KW-0238">DNA-binding</keyword>
<evidence type="ECO:0000256" key="2">
    <source>
        <dbReference type="ARBA" id="ARBA00023125"/>
    </source>
</evidence>
<keyword evidence="6" id="KW-1185">Reference proteome</keyword>
<protein>
    <submittedName>
        <fullName evidence="5">LacI family transcriptional regulator</fullName>
    </submittedName>
</protein>
<dbReference type="Gene3D" id="1.10.260.40">
    <property type="entry name" value="lambda repressor-like DNA-binding domains"/>
    <property type="match status" value="1"/>
</dbReference>
<dbReference type="PROSITE" id="PS50932">
    <property type="entry name" value="HTH_LACI_2"/>
    <property type="match status" value="1"/>
</dbReference>
<reference evidence="5 6" key="1">
    <citation type="submission" date="2019-06" db="EMBL/GenBank/DDBJ databases">
        <title>Sequencing the genomes of 1000 actinobacteria strains.</title>
        <authorList>
            <person name="Klenk H.-P."/>
        </authorList>
    </citation>
    <scope>NUCLEOTIDE SEQUENCE [LARGE SCALE GENOMIC DNA]</scope>
    <source>
        <strain evidence="5 6">DSM 102200</strain>
    </source>
</reference>
<keyword evidence="1" id="KW-0805">Transcription regulation</keyword>
<name>A0A543CR27_9ACTN</name>
<dbReference type="Proteomes" id="UP000316096">
    <property type="component" value="Unassembled WGS sequence"/>
</dbReference>
<dbReference type="InterPro" id="IPR000843">
    <property type="entry name" value="HTH_LacI"/>
</dbReference>
<evidence type="ECO:0000259" key="4">
    <source>
        <dbReference type="PROSITE" id="PS50932"/>
    </source>
</evidence>
<dbReference type="GO" id="GO:0000976">
    <property type="term" value="F:transcription cis-regulatory region binding"/>
    <property type="evidence" value="ECO:0007669"/>
    <property type="project" value="TreeGrafter"/>
</dbReference>
<evidence type="ECO:0000313" key="5">
    <source>
        <dbReference type="EMBL" id="TQL99549.1"/>
    </source>
</evidence>
<evidence type="ECO:0000256" key="3">
    <source>
        <dbReference type="ARBA" id="ARBA00023163"/>
    </source>
</evidence>
<proteinExistence type="predicted"/>
<keyword evidence="3" id="KW-0804">Transcription</keyword>
<dbReference type="InterPro" id="IPR046335">
    <property type="entry name" value="LacI/GalR-like_sensor"/>
</dbReference>
<dbReference type="PANTHER" id="PTHR30146">
    <property type="entry name" value="LACI-RELATED TRANSCRIPTIONAL REPRESSOR"/>
    <property type="match status" value="1"/>
</dbReference>
<dbReference type="CDD" id="cd06279">
    <property type="entry name" value="PBP1_LacI-like"/>
    <property type="match status" value="1"/>
</dbReference>
<dbReference type="Gene3D" id="3.40.50.2300">
    <property type="match status" value="3"/>
</dbReference>
<dbReference type="PANTHER" id="PTHR30146:SF138">
    <property type="entry name" value="TRANSCRIPTIONAL REGULATORY PROTEIN"/>
    <property type="match status" value="1"/>
</dbReference>
<dbReference type="SUPFAM" id="SSF53822">
    <property type="entry name" value="Periplasmic binding protein-like I"/>
    <property type="match status" value="1"/>
</dbReference>
<dbReference type="Pfam" id="PF13377">
    <property type="entry name" value="Peripla_BP_3"/>
    <property type="match status" value="1"/>
</dbReference>
<dbReference type="CDD" id="cd01392">
    <property type="entry name" value="HTH_LacI"/>
    <property type="match status" value="1"/>
</dbReference>
<comment type="caution">
    <text evidence="5">The sequence shown here is derived from an EMBL/GenBank/DDBJ whole genome shotgun (WGS) entry which is preliminary data.</text>
</comment>
<dbReference type="AlphaFoldDB" id="A0A543CR27"/>
<feature type="domain" description="HTH lacI-type" evidence="4">
    <location>
        <begin position="4"/>
        <end position="59"/>
    </location>
</feature>
<organism evidence="5 6">
    <name type="scientific">Actinoallomurus bryophytorum</name>
    <dbReference type="NCBI Taxonomy" id="1490222"/>
    <lineage>
        <taxon>Bacteria</taxon>
        <taxon>Bacillati</taxon>
        <taxon>Actinomycetota</taxon>
        <taxon>Actinomycetes</taxon>
        <taxon>Streptosporangiales</taxon>
        <taxon>Thermomonosporaceae</taxon>
        <taxon>Actinoallomurus</taxon>
    </lineage>
</organism>
<dbReference type="InterPro" id="IPR028082">
    <property type="entry name" value="Peripla_BP_I"/>
</dbReference>
<dbReference type="GO" id="GO:0003700">
    <property type="term" value="F:DNA-binding transcription factor activity"/>
    <property type="evidence" value="ECO:0007669"/>
    <property type="project" value="TreeGrafter"/>
</dbReference>
<dbReference type="EMBL" id="VFOZ01000001">
    <property type="protein sequence ID" value="TQL99549.1"/>
    <property type="molecule type" value="Genomic_DNA"/>
</dbReference>
<evidence type="ECO:0000256" key="1">
    <source>
        <dbReference type="ARBA" id="ARBA00023015"/>
    </source>
</evidence>